<dbReference type="EMBL" id="OIVN01000424">
    <property type="protein sequence ID" value="SPC79969.1"/>
    <property type="molecule type" value="Genomic_DNA"/>
</dbReference>
<organism evidence="1">
    <name type="scientific">Fagus sylvatica</name>
    <name type="common">Beechnut</name>
    <dbReference type="NCBI Taxonomy" id="28930"/>
    <lineage>
        <taxon>Eukaryota</taxon>
        <taxon>Viridiplantae</taxon>
        <taxon>Streptophyta</taxon>
        <taxon>Embryophyta</taxon>
        <taxon>Tracheophyta</taxon>
        <taxon>Spermatophyta</taxon>
        <taxon>Magnoliopsida</taxon>
        <taxon>eudicotyledons</taxon>
        <taxon>Gunneridae</taxon>
        <taxon>Pentapetalae</taxon>
        <taxon>rosids</taxon>
        <taxon>fabids</taxon>
        <taxon>Fagales</taxon>
        <taxon>Fagaceae</taxon>
        <taxon>Fagus</taxon>
    </lineage>
</organism>
<gene>
    <name evidence="1" type="ORF">FSB_LOCUS7851</name>
</gene>
<sequence length="74" mass="8198">MMFAITEPLHYGGGNPEILNWWEPFTISIIDVDVVVVGAEHGNPEILNWWESFTVSIIDVDVVVVGAEQDEGEA</sequence>
<reference evidence="1" key="1">
    <citation type="submission" date="2018-02" db="EMBL/GenBank/DDBJ databases">
        <authorList>
            <person name="Cohen D.B."/>
            <person name="Kent A.D."/>
        </authorList>
    </citation>
    <scope>NUCLEOTIDE SEQUENCE</scope>
</reference>
<dbReference type="AlphaFoldDB" id="A0A2N9EZB7"/>
<proteinExistence type="predicted"/>
<protein>
    <submittedName>
        <fullName evidence="1">Uncharacterized protein</fullName>
    </submittedName>
</protein>
<evidence type="ECO:0000313" key="1">
    <source>
        <dbReference type="EMBL" id="SPC79969.1"/>
    </source>
</evidence>
<accession>A0A2N9EZB7</accession>
<name>A0A2N9EZB7_FAGSY</name>